<protein>
    <recommendedName>
        <fullName evidence="3">C2H2-type domain-containing protein</fullName>
    </recommendedName>
</protein>
<accession>A0A4S8KSJ9</accession>
<gene>
    <name evidence="4" type="ORF">K435DRAFT_786091</name>
</gene>
<evidence type="ECO:0000256" key="1">
    <source>
        <dbReference type="PROSITE-ProRule" id="PRU00042"/>
    </source>
</evidence>
<feature type="non-terminal residue" evidence="4">
    <location>
        <position position="384"/>
    </location>
</feature>
<reference evidence="4 5" key="1">
    <citation type="journal article" date="2019" name="Nat. Ecol. Evol.">
        <title>Megaphylogeny resolves global patterns of mushroom evolution.</title>
        <authorList>
            <person name="Varga T."/>
            <person name="Krizsan K."/>
            <person name="Foldi C."/>
            <person name="Dima B."/>
            <person name="Sanchez-Garcia M."/>
            <person name="Sanchez-Ramirez S."/>
            <person name="Szollosi G.J."/>
            <person name="Szarkandi J.G."/>
            <person name="Papp V."/>
            <person name="Albert L."/>
            <person name="Andreopoulos W."/>
            <person name="Angelini C."/>
            <person name="Antonin V."/>
            <person name="Barry K.W."/>
            <person name="Bougher N.L."/>
            <person name="Buchanan P."/>
            <person name="Buyck B."/>
            <person name="Bense V."/>
            <person name="Catcheside P."/>
            <person name="Chovatia M."/>
            <person name="Cooper J."/>
            <person name="Damon W."/>
            <person name="Desjardin D."/>
            <person name="Finy P."/>
            <person name="Geml J."/>
            <person name="Haridas S."/>
            <person name="Hughes K."/>
            <person name="Justo A."/>
            <person name="Karasinski D."/>
            <person name="Kautmanova I."/>
            <person name="Kiss B."/>
            <person name="Kocsube S."/>
            <person name="Kotiranta H."/>
            <person name="LaButti K.M."/>
            <person name="Lechner B.E."/>
            <person name="Liimatainen K."/>
            <person name="Lipzen A."/>
            <person name="Lukacs Z."/>
            <person name="Mihaltcheva S."/>
            <person name="Morgado L.N."/>
            <person name="Niskanen T."/>
            <person name="Noordeloos M.E."/>
            <person name="Ohm R.A."/>
            <person name="Ortiz-Santana B."/>
            <person name="Ovrebo C."/>
            <person name="Racz N."/>
            <person name="Riley R."/>
            <person name="Savchenko A."/>
            <person name="Shiryaev A."/>
            <person name="Soop K."/>
            <person name="Spirin V."/>
            <person name="Szebenyi C."/>
            <person name="Tomsovsky M."/>
            <person name="Tulloss R.E."/>
            <person name="Uehling J."/>
            <person name="Grigoriev I.V."/>
            <person name="Vagvolgyi C."/>
            <person name="Papp T."/>
            <person name="Martin F.M."/>
            <person name="Miettinen O."/>
            <person name="Hibbett D.S."/>
            <person name="Nagy L.G."/>
        </authorList>
    </citation>
    <scope>NUCLEOTIDE SEQUENCE [LARGE SCALE GENOMIC DNA]</scope>
    <source>
        <strain evidence="4 5">CBS 962.96</strain>
    </source>
</reference>
<evidence type="ECO:0000313" key="4">
    <source>
        <dbReference type="EMBL" id="THU78796.1"/>
    </source>
</evidence>
<organism evidence="4 5">
    <name type="scientific">Dendrothele bispora (strain CBS 962.96)</name>
    <dbReference type="NCBI Taxonomy" id="1314807"/>
    <lineage>
        <taxon>Eukaryota</taxon>
        <taxon>Fungi</taxon>
        <taxon>Dikarya</taxon>
        <taxon>Basidiomycota</taxon>
        <taxon>Agaricomycotina</taxon>
        <taxon>Agaricomycetes</taxon>
        <taxon>Agaricomycetidae</taxon>
        <taxon>Agaricales</taxon>
        <taxon>Agaricales incertae sedis</taxon>
        <taxon>Dendrothele</taxon>
    </lineage>
</organism>
<feature type="region of interest" description="Disordered" evidence="2">
    <location>
        <begin position="253"/>
        <end position="328"/>
    </location>
</feature>
<evidence type="ECO:0000256" key="2">
    <source>
        <dbReference type="SAM" id="MobiDB-lite"/>
    </source>
</evidence>
<keyword evidence="1" id="KW-0479">Metal-binding</keyword>
<feature type="domain" description="C2H2-type" evidence="3">
    <location>
        <begin position="365"/>
        <end position="384"/>
    </location>
</feature>
<name>A0A4S8KSJ9_DENBC</name>
<dbReference type="InterPro" id="IPR013087">
    <property type="entry name" value="Znf_C2H2_type"/>
</dbReference>
<dbReference type="AlphaFoldDB" id="A0A4S8KSJ9"/>
<proteinExistence type="predicted"/>
<sequence length="384" mass="42108">MSHIFTFQDLAHYKVSLEFASDLFDQASTITWQPRLQNISVPASSQCLSVRVSESFVNGRLCVSLSLVYDPESEAELLGRHSPQANLPTTESLVNKVPEDDGVLCVDPSETDSILAFPGALVTDSGNSFIHSKLPSSQSDLVSGFPSPNYQAETWQSEPGHQRIGPLNAMNDCFHEIGSDLEYLNNASEFLFSATILPLGIPPHDATVDSIFTSDTKLSFSTEIAPIASSSSNISSLSLDPSLSLSIEKCRSDRTPWSDSSFSSSPEFTTTTTSSTTTSTPTNLSEDLDHDYYYASSSSSNGDDRDTRRNLEGCTRTTRSSTTRDTTNSTLETLRRANGCHVVTGATPTSTMGITMTRLRKKKRFPCSLCEETFSRRHDMMRHE</sequence>
<evidence type="ECO:0000313" key="5">
    <source>
        <dbReference type="Proteomes" id="UP000297245"/>
    </source>
</evidence>
<keyword evidence="1" id="KW-0862">Zinc</keyword>
<feature type="compositionally biased region" description="Basic and acidic residues" evidence="2">
    <location>
        <begin position="302"/>
        <end position="311"/>
    </location>
</feature>
<dbReference type="Proteomes" id="UP000297245">
    <property type="component" value="Unassembled WGS sequence"/>
</dbReference>
<keyword evidence="5" id="KW-1185">Reference proteome</keyword>
<feature type="compositionally biased region" description="Low complexity" evidence="2">
    <location>
        <begin position="315"/>
        <end position="328"/>
    </location>
</feature>
<dbReference type="PROSITE" id="PS50157">
    <property type="entry name" value="ZINC_FINGER_C2H2_2"/>
    <property type="match status" value="1"/>
</dbReference>
<keyword evidence="1" id="KW-0863">Zinc-finger</keyword>
<dbReference type="EMBL" id="ML180133">
    <property type="protein sequence ID" value="THU78796.1"/>
    <property type="molecule type" value="Genomic_DNA"/>
</dbReference>
<dbReference type="GO" id="GO:0008270">
    <property type="term" value="F:zinc ion binding"/>
    <property type="evidence" value="ECO:0007669"/>
    <property type="project" value="UniProtKB-KW"/>
</dbReference>
<feature type="compositionally biased region" description="Low complexity" evidence="2">
    <location>
        <begin position="257"/>
        <end position="282"/>
    </location>
</feature>
<evidence type="ECO:0000259" key="3">
    <source>
        <dbReference type="PROSITE" id="PS50157"/>
    </source>
</evidence>